<dbReference type="PANTHER" id="PTHR47271">
    <property type="entry name" value="ARGININE DEIMINASE"/>
    <property type="match status" value="1"/>
</dbReference>
<dbReference type="EMBL" id="FOSB01000012">
    <property type="protein sequence ID" value="SFK38567.1"/>
    <property type="molecule type" value="Genomic_DNA"/>
</dbReference>
<dbReference type="RefSeq" id="WP_075037869.1">
    <property type="nucleotide sequence ID" value="NZ_FOSB01000012.1"/>
</dbReference>
<dbReference type="Gene3D" id="3.75.10.10">
    <property type="entry name" value="L-arginine/glycine Amidinotransferase, Chain A"/>
    <property type="match status" value="1"/>
</dbReference>
<keyword evidence="2" id="KW-1185">Reference proteome</keyword>
<dbReference type="GO" id="GO:0016990">
    <property type="term" value="F:arginine deiminase activity"/>
    <property type="evidence" value="ECO:0007669"/>
    <property type="project" value="TreeGrafter"/>
</dbReference>
<gene>
    <name evidence="1" type="ORF">SAMN04487936_112131</name>
</gene>
<evidence type="ECO:0000313" key="1">
    <source>
        <dbReference type="EMBL" id="SFK38567.1"/>
    </source>
</evidence>
<dbReference type="SUPFAM" id="SSF55909">
    <property type="entry name" value="Pentein"/>
    <property type="match status" value="1"/>
</dbReference>
<dbReference type="GO" id="GO:0019546">
    <property type="term" value="P:L-arginine deiminase pathway"/>
    <property type="evidence" value="ECO:0007669"/>
    <property type="project" value="TreeGrafter"/>
</dbReference>
<keyword evidence="1" id="KW-0378">Hydrolase</keyword>
<reference evidence="2" key="1">
    <citation type="submission" date="2016-10" db="EMBL/GenBank/DDBJ databases">
        <authorList>
            <person name="Varghese N."/>
            <person name="Submissions S."/>
        </authorList>
    </citation>
    <scope>NUCLEOTIDE SEQUENCE [LARGE SCALE GENOMIC DNA]</scope>
    <source>
        <strain evidence="2">CGMCC 1.3704</strain>
    </source>
</reference>
<accession>A0A1I3Z3F4</accession>
<organism evidence="1 2">
    <name type="scientific">Halobacillus dabanensis</name>
    <dbReference type="NCBI Taxonomy" id="240302"/>
    <lineage>
        <taxon>Bacteria</taxon>
        <taxon>Bacillati</taxon>
        <taxon>Bacillota</taxon>
        <taxon>Bacilli</taxon>
        <taxon>Bacillales</taxon>
        <taxon>Bacillaceae</taxon>
        <taxon>Halobacillus</taxon>
    </lineage>
</organism>
<dbReference type="Proteomes" id="UP000183557">
    <property type="component" value="Unassembled WGS sequence"/>
</dbReference>
<proteinExistence type="predicted"/>
<dbReference type="AlphaFoldDB" id="A0A1I3Z3F4"/>
<dbReference type="Pfam" id="PF19420">
    <property type="entry name" value="DDAH_eukar"/>
    <property type="match status" value="1"/>
</dbReference>
<name>A0A1I3Z3F4_HALDA</name>
<sequence>MEGIATNQSTYCESEFTDLEKVIVVKPSYMKITEVINETQKHYKNTNIDISLALQQHKAFVQTLKNHQVEVIELPADPSLHEQVFTRDIGFVIGSQLFVSSMSEAVRQDETSALRQWIKENNVPFQDGLPASIEGGDVLLDGSKLWIGETNRTSKQAILEIQQKLPSYSVQSLLLDEGILHLDCVFNIIDEETALLYPPAFTTKGLESIAAHYDTIEVNDKEQFQMGPNVLPLGDGKIISLPQNERLNKAMETKGFTVIRVEFSEIIKSGGSFRCCTLPLKRSGQ</sequence>
<evidence type="ECO:0000313" key="2">
    <source>
        <dbReference type="Proteomes" id="UP000183557"/>
    </source>
</evidence>
<protein>
    <submittedName>
        <fullName evidence="1">N-Dimethylarginine dimethylaminohydrolase</fullName>
    </submittedName>
</protein>
<dbReference type="OrthoDB" id="9814070at2"/>
<dbReference type="PANTHER" id="PTHR47271:SF2">
    <property type="entry name" value="ARGININE DEIMINASE"/>
    <property type="match status" value="1"/>
</dbReference>